<accession>A0ABN8ZZI9</accession>
<organism evidence="1 2">
    <name type="scientific">Rangifer tarandus platyrhynchus</name>
    <name type="common">Svalbard reindeer</name>
    <dbReference type="NCBI Taxonomy" id="3082113"/>
    <lineage>
        <taxon>Eukaryota</taxon>
        <taxon>Metazoa</taxon>
        <taxon>Chordata</taxon>
        <taxon>Craniata</taxon>
        <taxon>Vertebrata</taxon>
        <taxon>Euteleostomi</taxon>
        <taxon>Mammalia</taxon>
        <taxon>Eutheria</taxon>
        <taxon>Laurasiatheria</taxon>
        <taxon>Artiodactyla</taxon>
        <taxon>Ruminantia</taxon>
        <taxon>Pecora</taxon>
        <taxon>Cervidae</taxon>
        <taxon>Odocoileinae</taxon>
        <taxon>Rangifer</taxon>
    </lineage>
</organism>
<protein>
    <submittedName>
        <fullName evidence="1">Uncharacterized protein</fullName>
    </submittedName>
</protein>
<reference evidence="1" key="1">
    <citation type="submission" date="2023-04" db="EMBL/GenBank/DDBJ databases">
        <authorList>
            <consortium name="ELIXIR-Norway"/>
        </authorList>
    </citation>
    <scope>NUCLEOTIDE SEQUENCE [LARGE SCALE GENOMIC DNA]</scope>
</reference>
<dbReference type="EMBL" id="OX459945">
    <property type="protein sequence ID" value="CAI9179408.1"/>
    <property type="molecule type" value="Genomic_DNA"/>
</dbReference>
<evidence type="ECO:0000313" key="2">
    <source>
        <dbReference type="Proteomes" id="UP001176941"/>
    </source>
</evidence>
<sequence>MKFCAPVLHNPVSLELPTPPPCTPPQTPGQLLQSTGLCPQACPLKLGIGIGGGREERTGPPGAAVTLPGPWEERVGQAGLHCCSLTGRCSHHTLQLPTRRGHSIHH</sequence>
<name>A0ABN8ZZI9_RANTA</name>
<proteinExistence type="predicted"/>
<dbReference type="Proteomes" id="UP001176941">
    <property type="component" value="Chromosome 9"/>
</dbReference>
<evidence type="ECO:0000313" key="1">
    <source>
        <dbReference type="EMBL" id="CAI9179408.1"/>
    </source>
</evidence>
<keyword evidence="2" id="KW-1185">Reference proteome</keyword>
<gene>
    <name evidence="1" type="ORF">MRATA1EN1_LOCUS28370</name>
</gene>